<evidence type="ECO:0000256" key="3">
    <source>
        <dbReference type="ARBA" id="ARBA00023004"/>
    </source>
</evidence>
<feature type="domain" description="Cytochrome c" evidence="5">
    <location>
        <begin position="553"/>
        <end position="637"/>
    </location>
</feature>
<evidence type="ECO:0000256" key="1">
    <source>
        <dbReference type="ARBA" id="ARBA00022617"/>
    </source>
</evidence>
<dbReference type="GO" id="GO:0009055">
    <property type="term" value="F:electron transfer activity"/>
    <property type="evidence" value="ECO:0007669"/>
    <property type="project" value="InterPro"/>
</dbReference>
<organism evidence="6 7">
    <name type="scientific">Parendozoicomonas haliclonae</name>
    <dbReference type="NCBI Taxonomy" id="1960125"/>
    <lineage>
        <taxon>Bacteria</taxon>
        <taxon>Pseudomonadati</taxon>
        <taxon>Pseudomonadota</taxon>
        <taxon>Gammaproteobacteria</taxon>
        <taxon>Oceanospirillales</taxon>
        <taxon>Endozoicomonadaceae</taxon>
        <taxon>Parendozoicomonas</taxon>
    </lineage>
</organism>
<dbReference type="Proteomes" id="UP000196573">
    <property type="component" value="Unassembled WGS sequence"/>
</dbReference>
<name>A0A1X7ADP9_9GAMM</name>
<keyword evidence="2 4" id="KW-0479">Metal-binding</keyword>
<dbReference type="OrthoDB" id="333274at2"/>
<dbReference type="InterPro" id="IPR036909">
    <property type="entry name" value="Cyt_c-like_dom_sf"/>
</dbReference>
<dbReference type="GO" id="GO:0020037">
    <property type="term" value="F:heme binding"/>
    <property type="evidence" value="ECO:0007669"/>
    <property type="project" value="InterPro"/>
</dbReference>
<evidence type="ECO:0000256" key="2">
    <source>
        <dbReference type="ARBA" id="ARBA00022723"/>
    </source>
</evidence>
<evidence type="ECO:0000313" key="6">
    <source>
        <dbReference type="EMBL" id="SMA32305.1"/>
    </source>
</evidence>
<evidence type="ECO:0000256" key="4">
    <source>
        <dbReference type="PROSITE-ProRule" id="PRU00433"/>
    </source>
</evidence>
<dbReference type="AlphaFoldDB" id="A0A1X7ADP9"/>
<dbReference type="GO" id="GO:0046872">
    <property type="term" value="F:metal ion binding"/>
    <property type="evidence" value="ECO:0007669"/>
    <property type="project" value="UniProtKB-KW"/>
</dbReference>
<protein>
    <submittedName>
        <fullName evidence="6">Cytochrome c</fullName>
    </submittedName>
</protein>
<keyword evidence="3 4" id="KW-0408">Iron</keyword>
<sequence length="765" mass="85751">MHRIAVWAGAAALLAGCKLPGSFPEQEHICTFDGAREQERTASAANVSTPIINTAEVNGIVYNIALGQIPVIAPGDTVTLTGSGLGAGPDIDFTKIMIGKSRVLESDLTMFEQKLAIQDEVNYETTKVVDRWNKDILSWENSRVSFTVPVHVESGELALTLQIQKRDGYNSSYTRPGEPHNVIDAITRRIIGDFDHKCDVVSKLSEEPYGTSLTVQVNNPGFEELVREGREVFWSFDYNLGLAHQFRDLSWDAIFQYNSIDPVAGGSAWDLENLFGAYPNVPGQVPDEAIKPVHFDRYPMPSPIPGLLGTGPQKHSGMTTNTGWAGYRYAEAVDPYKGDGSWAGFNCASCHGNRITWERAPGDIVTKIVPGLPNPKWSMKWAILQHKDGLQTKTFEGIYTKEDGPAFMPGNKDVAKDLLIYHMPQGAGEHNMIRIVGEGSETDNDNQFSPIAIPNVTFYTGIRRSLSHTESYVGFEGSYIHSEEPDGAMGAMYAQPLKALTAYMTTLDQYDDELRNVGLYRWLRHKGLMPGDAPGSEGAFVQTGWQNIPSVSATVARGKQTYDKACASCHTDKVGLHTNEQMIPLSEVGRFFAPTIYQKNQQSIRVSFLRDIYWTQQRGLLSDGHVRNIEDLVNPQRCQEGSSLYNRYYTLHPALNDASKSFPDEIDPYPSLNRKGDVFRVPVPVIEKKNDIHQKRKRFIKRHRYFVRPDFDDQYFYWDFQKMRREWGQDEMGAPAPIGMPATPHPWCAEKAEDMNDLVTYLLTL</sequence>
<evidence type="ECO:0000313" key="7">
    <source>
        <dbReference type="Proteomes" id="UP000196573"/>
    </source>
</evidence>
<dbReference type="PROSITE" id="PS51257">
    <property type="entry name" value="PROKAR_LIPOPROTEIN"/>
    <property type="match status" value="1"/>
</dbReference>
<dbReference type="EMBL" id="FWPT01000001">
    <property type="protein sequence ID" value="SMA32305.1"/>
    <property type="molecule type" value="Genomic_DNA"/>
</dbReference>
<reference evidence="6 7" key="1">
    <citation type="submission" date="2017-03" db="EMBL/GenBank/DDBJ databases">
        <authorList>
            <person name="Afonso C.L."/>
            <person name="Miller P.J."/>
            <person name="Scott M.A."/>
            <person name="Spackman E."/>
            <person name="Goraichik I."/>
            <person name="Dimitrov K.M."/>
            <person name="Suarez D.L."/>
            <person name="Swayne D.E."/>
        </authorList>
    </citation>
    <scope>NUCLEOTIDE SEQUENCE [LARGE SCALE GENOMIC DNA]</scope>
    <source>
        <strain evidence="6">SB41UT1</strain>
    </source>
</reference>
<proteinExistence type="predicted"/>
<dbReference type="PROSITE" id="PS51007">
    <property type="entry name" value="CYTC"/>
    <property type="match status" value="1"/>
</dbReference>
<gene>
    <name evidence="6" type="ORF">EHSB41UT_00137</name>
</gene>
<dbReference type="InterPro" id="IPR009056">
    <property type="entry name" value="Cyt_c-like_dom"/>
</dbReference>
<keyword evidence="7" id="KW-1185">Reference proteome</keyword>
<dbReference type="SUPFAM" id="SSF46626">
    <property type="entry name" value="Cytochrome c"/>
    <property type="match status" value="1"/>
</dbReference>
<dbReference type="RefSeq" id="WP_087105903.1">
    <property type="nucleotide sequence ID" value="NZ_CBCSCN010000012.1"/>
</dbReference>
<evidence type="ECO:0000259" key="5">
    <source>
        <dbReference type="PROSITE" id="PS51007"/>
    </source>
</evidence>
<accession>A0A1X7ADP9</accession>
<keyword evidence="1 4" id="KW-0349">Heme</keyword>